<dbReference type="STRING" id="616990.IV54_GL001885"/>
<organism evidence="1 2">
    <name type="scientific">Levilactobacillus paucivorans</name>
    <dbReference type="NCBI Taxonomy" id="616990"/>
    <lineage>
        <taxon>Bacteria</taxon>
        <taxon>Bacillati</taxon>
        <taxon>Bacillota</taxon>
        <taxon>Bacilli</taxon>
        <taxon>Lactobacillales</taxon>
        <taxon>Lactobacillaceae</taxon>
        <taxon>Levilactobacillus</taxon>
    </lineage>
</organism>
<evidence type="ECO:0000313" key="1">
    <source>
        <dbReference type="EMBL" id="KRO03905.1"/>
    </source>
</evidence>
<sequence>MMKTKLTLELESTLYAYCREAGAFAVEEVTMPDDQGIVDTLSYQELPSGDIEWRCYELKVTKSDFHSKAKLSFVGHYNYFVLPLKLYQEVADEIPAHIGVLIYRPFNKEMLATATEAPSTPGYLTVARPPRRQDLQVPESELTTRFIASQAREVGKAKQMATGLKQYSTERLYQELKKRHQHYDVYDPEANFYDQFIDDTQSTAVTALQSEIDALNLERHDLQQQLKEQQS</sequence>
<dbReference type="PATRIC" id="fig|616990.3.peg.1997"/>
<proteinExistence type="predicted"/>
<reference evidence="1 2" key="1">
    <citation type="journal article" date="2015" name="Genome Announc.">
        <title>Expanding the biotechnology potential of lactobacilli through comparative genomics of 213 strains and associated genera.</title>
        <authorList>
            <person name="Sun Z."/>
            <person name="Harris H.M."/>
            <person name="McCann A."/>
            <person name="Guo C."/>
            <person name="Argimon S."/>
            <person name="Zhang W."/>
            <person name="Yang X."/>
            <person name="Jeffery I.B."/>
            <person name="Cooney J.C."/>
            <person name="Kagawa T.F."/>
            <person name="Liu W."/>
            <person name="Song Y."/>
            <person name="Salvetti E."/>
            <person name="Wrobel A."/>
            <person name="Rasinkangas P."/>
            <person name="Parkhill J."/>
            <person name="Rea M.C."/>
            <person name="O'Sullivan O."/>
            <person name="Ritari J."/>
            <person name="Douillard F.P."/>
            <person name="Paul Ross R."/>
            <person name="Yang R."/>
            <person name="Briner A.E."/>
            <person name="Felis G.E."/>
            <person name="de Vos W.M."/>
            <person name="Barrangou R."/>
            <person name="Klaenhammer T.R."/>
            <person name="Caufield P.W."/>
            <person name="Cui Y."/>
            <person name="Zhang H."/>
            <person name="O'Toole P.W."/>
        </authorList>
    </citation>
    <scope>NUCLEOTIDE SEQUENCE [LARGE SCALE GENOMIC DNA]</scope>
    <source>
        <strain evidence="1 2">DSM 22467</strain>
    </source>
</reference>
<dbReference type="EMBL" id="JQCA01000049">
    <property type="protein sequence ID" value="KRO03905.1"/>
    <property type="molecule type" value="Genomic_DNA"/>
</dbReference>
<evidence type="ECO:0000313" key="2">
    <source>
        <dbReference type="Proteomes" id="UP000051906"/>
    </source>
</evidence>
<dbReference type="Proteomes" id="UP000051906">
    <property type="component" value="Unassembled WGS sequence"/>
</dbReference>
<comment type="caution">
    <text evidence="1">The sequence shown here is derived from an EMBL/GenBank/DDBJ whole genome shotgun (WGS) entry which is preliminary data.</text>
</comment>
<protein>
    <submittedName>
        <fullName evidence="1">Uncharacterized protein</fullName>
    </submittedName>
</protein>
<accession>A0A0R2LQK9</accession>
<gene>
    <name evidence="1" type="ORF">IV54_GL001885</name>
</gene>
<name>A0A0R2LQK9_9LACO</name>
<keyword evidence="2" id="KW-1185">Reference proteome</keyword>
<dbReference type="AlphaFoldDB" id="A0A0R2LQK9"/>